<sequence length="374" mass="42915">MDKVRIVHCSDLHFDTPFGDLDSRLSQIRQEEIRETFSKIIELCQSESADILLICGDLFDNYSVKKMTLHFLKDKFLEIPNVRIFMVAGNHDPLNERSFYKMIDWPNNVYIFENQIEEVKIEELNAIVIGASFKENYEKKSQLSKYFLGNDDDNIRILLMHGEITDRQDSNEYNPITEQQIESTKVSYAALGHRHTFSGLKKCGMTTYAYCGCPEGRGFDEVGAKGVIVGDVYRNGVNLKFVPLNKRTYYEIEVDITGVMSNDSIKSKILAAVDDNHNNNIYCINLKGEISDEFILNTDTISSILKSYFFAVKIKDKTTVKLDIEKLSREYSIKGLFSAKMLKKIEEAENDYEKEKLMKALKIGLQSLSTQEVN</sequence>
<dbReference type="EMBL" id="VULX01000005">
    <property type="protein sequence ID" value="MSR90868.1"/>
    <property type="molecule type" value="Genomic_DNA"/>
</dbReference>
<dbReference type="Gene3D" id="3.60.21.10">
    <property type="match status" value="1"/>
</dbReference>
<evidence type="ECO:0000313" key="3">
    <source>
        <dbReference type="EMBL" id="MSR90868.1"/>
    </source>
</evidence>
<protein>
    <submittedName>
        <fullName evidence="3">DNA repair exonuclease</fullName>
    </submittedName>
</protein>
<dbReference type="PANTHER" id="PTHR30337">
    <property type="entry name" value="COMPONENT OF ATP-DEPENDENT DSDNA EXONUCLEASE"/>
    <property type="match status" value="1"/>
</dbReference>
<dbReference type="InterPro" id="IPR041796">
    <property type="entry name" value="Mre11_N"/>
</dbReference>
<dbReference type="PANTHER" id="PTHR30337:SF7">
    <property type="entry name" value="PHOSPHOESTERASE"/>
    <property type="match status" value="1"/>
</dbReference>
<comment type="caution">
    <text evidence="3">The sequence shown here is derived from an EMBL/GenBank/DDBJ whole genome shotgun (WGS) entry which is preliminary data.</text>
</comment>
<reference evidence="3 4" key="1">
    <citation type="submission" date="2019-08" db="EMBL/GenBank/DDBJ databases">
        <title>In-depth cultivation of the pig gut microbiome towards novel bacterial diversity and tailored functional studies.</title>
        <authorList>
            <person name="Wylensek D."/>
            <person name="Hitch T.C.A."/>
            <person name="Clavel T."/>
        </authorList>
    </citation>
    <scope>NUCLEOTIDE SEQUENCE [LARGE SCALE GENOMIC DNA]</scope>
    <source>
        <strain evidence="3 4">WCA-383-APC-5B</strain>
    </source>
</reference>
<keyword evidence="3" id="KW-0269">Exonuclease</keyword>
<dbReference type="Pfam" id="PF00149">
    <property type="entry name" value="Metallophos"/>
    <property type="match status" value="1"/>
</dbReference>
<proteinExistence type="predicted"/>
<evidence type="ECO:0000259" key="2">
    <source>
        <dbReference type="Pfam" id="PF00149"/>
    </source>
</evidence>
<evidence type="ECO:0000313" key="4">
    <source>
        <dbReference type="Proteomes" id="UP000460287"/>
    </source>
</evidence>
<feature type="domain" description="Calcineurin-like phosphoesterase" evidence="2">
    <location>
        <begin position="5"/>
        <end position="196"/>
    </location>
</feature>
<dbReference type="SUPFAM" id="SSF56300">
    <property type="entry name" value="Metallo-dependent phosphatases"/>
    <property type="match status" value="1"/>
</dbReference>
<dbReference type="CDD" id="cd00840">
    <property type="entry name" value="MPP_Mre11_N"/>
    <property type="match status" value="1"/>
</dbReference>
<keyword evidence="4" id="KW-1185">Reference proteome</keyword>
<dbReference type="InterPro" id="IPR050535">
    <property type="entry name" value="DNA_Repair-Maintenance_Comp"/>
</dbReference>
<gene>
    <name evidence="3" type="ORF">FYJ33_05425</name>
</gene>
<dbReference type="GO" id="GO:0004527">
    <property type="term" value="F:exonuclease activity"/>
    <property type="evidence" value="ECO:0007669"/>
    <property type="project" value="UniProtKB-KW"/>
</dbReference>
<dbReference type="RefSeq" id="WP_154530748.1">
    <property type="nucleotide sequence ID" value="NZ_VULX01000005.1"/>
</dbReference>
<organism evidence="3 4">
    <name type="scientific">Inconstantimicrobium porci</name>
    <dbReference type="NCBI Taxonomy" id="2652291"/>
    <lineage>
        <taxon>Bacteria</taxon>
        <taxon>Bacillati</taxon>
        <taxon>Bacillota</taxon>
        <taxon>Clostridia</taxon>
        <taxon>Eubacteriales</taxon>
        <taxon>Clostridiaceae</taxon>
        <taxon>Inconstantimicrobium</taxon>
    </lineage>
</organism>
<accession>A0A7X2MXF0</accession>
<dbReference type="InterPro" id="IPR004843">
    <property type="entry name" value="Calcineurin-like_PHP"/>
</dbReference>
<name>A0A7X2MXF0_9CLOT</name>
<dbReference type="InterPro" id="IPR029052">
    <property type="entry name" value="Metallo-depent_PP-like"/>
</dbReference>
<dbReference type="Proteomes" id="UP000460287">
    <property type="component" value="Unassembled WGS sequence"/>
</dbReference>
<keyword evidence="1" id="KW-0378">Hydrolase</keyword>
<keyword evidence="3" id="KW-0540">Nuclease</keyword>
<evidence type="ECO:0000256" key="1">
    <source>
        <dbReference type="ARBA" id="ARBA00022801"/>
    </source>
</evidence>
<dbReference type="AlphaFoldDB" id="A0A7X2MXF0"/>